<dbReference type="GO" id="GO:0009099">
    <property type="term" value="P:L-valine biosynthetic process"/>
    <property type="evidence" value="ECO:0007669"/>
    <property type="project" value="TreeGrafter"/>
</dbReference>
<dbReference type="eggNOG" id="COG0028">
    <property type="taxonomic scope" value="Bacteria"/>
</dbReference>
<reference evidence="7 8" key="1">
    <citation type="journal article" date="2008" name="BMC Genomics">
        <title>The missing link: Bordetella petrii is endowed with both the metabolic versatility of environmental bacteria and virulence traits of pathogenic Bordetellae.</title>
        <authorList>
            <person name="Gross R."/>
            <person name="Guzman C.A."/>
            <person name="Sebaihia M."/>
            <person name="Martins Dos Santos V.A."/>
            <person name="Pieper D.H."/>
            <person name="Koebnik R."/>
            <person name="Lechner M."/>
            <person name="Bartels D."/>
            <person name="Buhrmester J."/>
            <person name="Choudhuri J.V."/>
            <person name="Ebensen T."/>
            <person name="Gaigalat L."/>
            <person name="Herrmann S."/>
            <person name="Khachane A.N."/>
            <person name="Larisch C."/>
            <person name="Link S."/>
            <person name="Linke B."/>
            <person name="Meyer F."/>
            <person name="Mormann S."/>
            <person name="Nakunst D."/>
            <person name="Rueckert C."/>
            <person name="Schneiker-Bekel S."/>
            <person name="Schulze K."/>
            <person name="Vorhoelter F.J."/>
            <person name="Yevsa T."/>
            <person name="Engle J.T."/>
            <person name="Goldman W.E."/>
            <person name="Puehler A."/>
            <person name="Goebel U.B."/>
            <person name="Goesmann A."/>
            <person name="Bloecker H."/>
            <person name="Kaiser O."/>
            <person name="Martinez-Arias R."/>
        </authorList>
    </citation>
    <scope>NUCLEOTIDE SEQUENCE [LARGE SCALE GENOMIC DNA]</scope>
    <source>
        <strain evidence="8">ATCC BAA-461 / DSM 12804 / CCUG 43448 / CIP 107267 / Se-1111R</strain>
    </source>
</reference>
<evidence type="ECO:0000259" key="5">
    <source>
        <dbReference type="Pfam" id="PF02775"/>
    </source>
</evidence>
<dbReference type="KEGG" id="bpt:Bpet3303"/>
<name>A9HWS5_BORPD</name>
<dbReference type="NCBIfam" id="NF006052">
    <property type="entry name" value="PRK08199.1"/>
    <property type="match status" value="1"/>
</dbReference>
<dbReference type="Pfam" id="PF00205">
    <property type="entry name" value="TPP_enzyme_M"/>
    <property type="match status" value="1"/>
</dbReference>
<dbReference type="FunFam" id="3.40.50.970:FF:000007">
    <property type="entry name" value="Acetolactate synthase"/>
    <property type="match status" value="1"/>
</dbReference>
<dbReference type="GO" id="GO:0003984">
    <property type="term" value="F:acetolactate synthase activity"/>
    <property type="evidence" value="ECO:0007669"/>
    <property type="project" value="UniProtKB-EC"/>
</dbReference>
<dbReference type="STRING" id="94624.Bpet3303"/>
<dbReference type="SUPFAM" id="SSF52467">
    <property type="entry name" value="DHS-like NAD/FAD-binding domain"/>
    <property type="match status" value="1"/>
</dbReference>
<dbReference type="InterPro" id="IPR029061">
    <property type="entry name" value="THDP-binding"/>
</dbReference>
<dbReference type="Pfam" id="PF02776">
    <property type="entry name" value="TPP_enzyme_N"/>
    <property type="match status" value="1"/>
</dbReference>
<dbReference type="AlphaFoldDB" id="A9HWS5"/>
<sequence>MTHTSAPRAGGQLLADALAINGADMVFCVPGESYLAVLDGLYEHRDRVRVITCRHEAAAANMAEAHGKLTGRPGICFVTRGPGATHGSTGVHTARQDSTPMIMFVGQVGRDAAQRETFQEVDYRQMFGGLAKGVIQIEDARRVPELVGYAFQLAVAGRPGPVVVALPEDMLTDVVQVADSPAWQPVQAAPDGAQMRQLGTMLGQAERPLMIVGGSGWTAQAAQDIAGFAQAHGMPVACAFRRQDIVNNDHPCYAGDLSLAPSPALAQRVRDSDFLLVVGTRLGEASTQGYTLIANPDPGKPMAHVLAGAEELGRVYRPALAINAAPAAFAAAALQLPATGSPARTTWARQAHDDYLQWQAVTDVPGKVNMGHIVRHVRERVAGDAIITNGAGNYAIWVHRYYTYRRRGTQLAPTCGAMGYGVPAAIAAQLAHPQRQVVCFAGDGCFLMSGQELATVTRYALPIVFIVVNNGMYGTIRMHQEKTYPARVIGTELTNPDFAAYARSFGLHGVTVTDTAQFAPAFDAAVRERRATLIEIQVDPQAITPAATLDQLRRQAATAASH</sequence>
<keyword evidence="7" id="KW-0808">Transferase</keyword>
<dbReference type="EC" id="2.2.1.6" evidence="7"/>
<dbReference type="GO" id="GO:0050660">
    <property type="term" value="F:flavin adenine dinucleotide binding"/>
    <property type="evidence" value="ECO:0007669"/>
    <property type="project" value="TreeGrafter"/>
</dbReference>
<keyword evidence="2 3" id="KW-0786">Thiamine pyrophosphate</keyword>
<comment type="similarity">
    <text evidence="1 3">Belongs to the TPP enzyme family.</text>
</comment>
<feature type="domain" description="Thiamine pyrophosphate enzyme TPP-binding" evidence="5">
    <location>
        <begin position="390"/>
        <end position="536"/>
    </location>
</feature>
<dbReference type="GO" id="GO:0009097">
    <property type="term" value="P:isoleucine biosynthetic process"/>
    <property type="evidence" value="ECO:0007669"/>
    <property type="project" value="TreeGrafter"/>
</dbReference>
<dbReference type="Gene3D" id="3.40.50.970">
    <property type="match status" value="2"/>
</dbReference>
<dbReference type="PANTHER" id="PTHR18968:SF120">
    <property type="entry name" value="ACETOLACTATE SYNTHASE LARGE SUBUNIT"/>
    <property type="match status" value="1"/>
</dbReference>
<accession>A9HWS5</accession>
<evidence type="ECO:0000256" key="3">
    <source>
        <dbReference type="RuleBase" id="RU362132"/>
    </source>
</evidence>
<evidence type="ECO:0000256" key="2">
    <source>
        <dbReference type="ARBA" id="ARBA00023052"/>
    </source>
</evidence>
<dbReference type="Gene3D" id="3.40.50.1220">
    <property type="entry name" value="TPP-binding domain"/>
    <property type="match status" value="1"/>
</dbReference>
<feature type="domain" description="Thiamine pyrophosphate enzyme central" evidence="4">
    <location>
        <begin position="200"/>
        <end position="330"/>
    </location>
</feature>
<dbReference type="Pfam" id="PF02775">
    <property type="entry name" value="TPP_enzyme_C"/>
    <property type="match status" value="1"/>
</dbReference>
<protein>
    <submittedName>
        <fullName evidence="7">Acetolactate synthase large subunit</fullName>
        <ecNumber evidence="7">2.2.1.6</ecNumber>
    </submittedName>
</protein>
<dbReference type="InterPro" id="IPR012000">
    <property type="entry name" value="Thiamin_PyroP_enz_cen_dom"/>
</dbReference>
<proteinExistence type="inferred from homology"/>
<dbReference type="GO" id="GO:0000287">
    <property type="term" value="F:magnesium ion binding"/>
    <property type="evidence" value="ECO:0007669"/>
    <property type="project" value="InterPro"/>
</dbReference>
<dbReference type="InterPro" id="IPR000399">
    <property type="entry name" value="TPP-bd_CS"/>
</dbReference>
<evidence type="ECO:0000256" key="1">
    <source>
        <dbReference type="ARBA" id="ARBA00007812"/>
    </source>
</evidence>
<evidence type="ECO:0000313" key="8">
    <source>
        <dbReference type="Proteomes" id="UP000001225"/>
    </source>
</evidence>
<dbReference type="GO" id="GO:0030976">
    <property type="term" value="F:thiamine pyrophosphate binding"/>
    <property type="evidence" value="ECO:0007669"/>
    <property type="project" value="InterPro"/>
</dbReference>
<evidence type="ECO:0000313" key="7">
    <source>
        <dbReference type="EMBL" id="CAP43645.1"/>
    </source>
</evidence>
<dbReference type="CDD" id="cd07035">
    <property type="entry name" value="TPP_PYR_POX_like"/>
    <property type="match status" value="1"/>
</dbReference>
<dbReference type="EMBL" id="AM902716">
    <property type="protein sequence ID" value="CAP43645.1"/>
    <property type="molecule type" value="Genomic_DNA"/>
</dbReference>
<dbReference type="PANTHER" id="PTHR18968">
    <property type="entry name" value="THIAMINE PYROPHOSPHATE ENZYMES"/>
    <property type="match status" value="1"/>
</dbReference>
<dbReference type="GO" id="GO:0005948">
    <property type="term" value="C:acetolactate synthase complex"/>
    <property type="evidence" value="ECO:0007669"/>
    <property type="project" value="TreeGrafter"/>
</dbReference>
<gene>
    <name evidence="7" type="ordered locus">Bpet3303</name>
</gene>
<feature type="domain" description="Thiamine pyrophosphate enzyme N-terminal TPP-binding" evidence="6">
    <location>
        <begin position="10"/>
        <end position="125"/>
    </location>
</feature>
<dbReference type="InterPro" id="IPR012001">
    <property type="entry name" value="Thiamin_PyroP_enz_TPP-bd_dom"/>
</dbReference>
<evidence type="ECO:0000259" key="4">
    <source>
        <dbReference type="Pfam" id="PF00205"/>
    </source>
</evidence>
<dbReference type="InterPro" id="IPR045229">
    <property type="entry name" value="TPP_enz"/>
</dbReference>
<dbReference type="InterPro" id="IPR029035">
    <property type="entry name" value="DHS-like_NAD/FAD-binding_dom"/>
</dbReference>
<dbReference type="PROSITE" id="PS00187">
    <property type="entry name" value="TPP_ENZYMES"/>
    <property type="match status" value="1"/>
</dbReference>
<keyword evidence="8" id="KW-1185">Reference proteome</keyword>
<dbReference type="CDD" id="cd00568">
    <property type="entry name" value="TPP_enzymes"/>
    <property type="match status" value="1"/>
</dbReference>
<organism evidence="7 8">
    <name type="scientific">Bordetella petrii (strain ATCC BAA-461 / DSM 12804 / CCUG 43448 / CIP 107267 / Se-1111R)</name>
    <dbReference type="NCBI Taxonomy" id="340100"/>
    <lineage>
        <taxon>Bacteria</taxon>
        <taxon>Pseudomonadati</taxon>
        <taxon>Pseudomonadota</taxon>
        <taxon>Betaproteobacteria</taxon>
        <taxon>Burkholderiales</taxon>
        <taxon>Alcaligenaceae</taxon>
        <taxon>Bordetella</taxon>
    </lineage>
</organism>
<dbReference type="InterPro" id="IPR011766">
    <property type="entry name" value="TPP_enzyme_TPP-bd"/>
</dbReference>
<evidence type="ECO:0000259" key="6">
    <source>
        <dbReference type="Pfam" id="PF02776"/>
    </source>
</evidence>
<dbReference type="SUPFAM" id="SSF52518">
    <property type="entry name" value="Thiamin diphosphate-binding fold (THDP-binding)"/>
    <property type="match status" value="2"/>
</dbReference>
<dbReference type="Proteomes" id="UP000001225">
    <property type="component" value="Chromosome"/>
</dbReference>